<name>A0A836CFF0_9STRA</name>
<dbReference type="EMBL" id="JAFCMP010000200">
    <property type="protein sequence ID" value="KAG5183609.1"/>
    <property type="molecule type" value="Genomic_DNA"/>
</dbReference>
<dbReference type="InterPro" id="IPR046345">
    <property type="entry name" value="TraB_PrgY-like"/>
</dbReference>
<reference evidence="2" key="1">
    <citation type="submission" date="2021-02" db="EMBL/GenBank/DDBJ databases">
        <title>First Annotated Genome of the Yellow-green Alga Tribonema minus.</title>
        <authorList>
            <person name="Mahan K.M."/>
        </authorList>
    </citation>
    <scope>NUCLEOTIDE SEQUENCE</scope>
    <source>
        <strain evidence="2">UTEX B ZZ1240</strain>
    </source>
</reference>
<proteinExistence type="predicted"/>
<comment type="caution">
    <text evidence="2">The sequence shown here is derived from an EMBL/GenBank/DDBJ whole genome shotgun (WGS) entry which is preliminary data.</text>
</comment>
<organism evidence="2 3">
    <name type="scientific">Tribonema minus</name>
    <dbReference type="NCBI Taxonomy" id="303371"/>
    <lineage>
        <taxon>Eukaryota</taxon>
        <taxon>Sar</taxon>
        <taxon>Stramenopiles</taxon>
        <taxon>Ochrophyta</taxon>
        <taxon>PX clade</taxon>
        <taxon>Xanthophyceae</taxon>
        <taxon>Tribonematales</taxon>
        <taxon>Tribonemataceae</taxon>
        <taxon>Tribonema</taxon>
    </lineage>
</organism>
<evidence type="ECO:0000313" key="2">
    <source>
        <dbReference type="EMBL" id="KAG5183609.1"/>
    </source>
</evidence>
<dbReference type="PANTHER" id="PTHR21530">
    <property type="entry name" value="PHEROMONE SHUTDOWN PROTEIN"/>
    <property type="match status" value="1"/>
</dbReference>
<keyword evidence="3" id="KW-1185">Reference proteome</keyword>
<dbReference type="Proteomes" id="UP000664859">
    <property type="component" value="Unassembled WGS sequence"/>
</dbReference>
<dbReference type="AlphaFoldDB" id="A0A836CFF0"/>
<evidence type="ECO:0000313" key="3">
    <source>
        <dbReference type="Proteomes" id="UP000664859"/>
    </source>
</evidence>
<evidence type="ECO:0000256" key="1">
    <source>
        <dbReference type="SAM" id="MobiDB-lite"/>
    </source>
</evidence>
<dbReference type="PANTHER" id="PTHR21530:SF7">
    <property type="entry name" value="TRAB DOMAIN-CONTAINING PROTEIN"/>
    <property type="match status" value="1"/>
</dbReference>
<dbReference type="InterPro" id="IPR002816">
    <property type="entry name" value="TraB/PrgY/GumN_fam"/>
</dbReference>
<feature type="region of interest" description="Disordered" evidence="1">
    <location>
        <begin position="75"/>
        <end position="103"/>
    </location>
</feature>
<protein>
    <submittedName>
        <fullName evidence="2">Uncharacterized protein</fullName>
    </submittedName>
</protein>
<dbReference type="Pfam" id="PF01963">
    <property type="entry name" value="TraB_PrgY_gumN"/>
    <property type="match status" value="1"/>
</dbReference>
<accession>A0A836CFF0</accession>
<gene>
    <name evidence="2" type="ORF">JKP88DRAFT_255764</name>
</gene>
<sequence>MLRTRLLARVIPSHARATAAVGKALTLADVAPPSPRPNSSKIVAALIPYVQADLVMIEQHITRVDYDTPPKAGHYTVMTPHDGNASSSKGPSSSVAAVEGHDTQPKEQNIADWIYEQVYMGDALYAAHKLQDEPTMRTLLIACGADLFMSLFYYKIDPEITPGEFSAALDTARQANIPVLLGVRPWRETLVRAAQALEAHGIKDSASLLDEESADLSQEELVQEYASTLRKLYIWRSNVMERWMTPRCFSVTVDERDAYMADCTAHCLEQRNSKSTVMVVGAAHLPGIVGYLREKHGFTLVSGHIVLPKSAVRDECVPINVDALEHLAFM</sequence>